<sequence>MSDTVDYLITGASGQLGALVLQQLKAAAPDATIGALVRRPEAVAALEAQGFTVRVAAYDDPAALETAFAGVEKLLLISSSEVGKRADQHAKVIDAAKKVGVRFVAYTSILNADSSPLTVLPGEHVATERALAASGLDYALLRNGWYTENYVMGAGAALEHGALIGAAGEGRISSAARADYAAAAVAVLTGATPARGTIYELAGTESYTLAEFAAALSEIAGREIPYVNMSEADYAAALEGAGLPVPVAQMLADSDNGAAQGGLFSENTTLSTLIGRPTTPWKDTLAAGVTVES</sequence>
<dbReference type="PANTHER" id="PTHR47129:SF1">
    <property type="entry name" value="NMRA-LIKE DOMAIN-CONTAINING PROTEIN"/>
    <property type="match status" value="1"/>
</dbReference>
<dbReference type="EMBL" id="CP022189">
    <property type="protein sequence ID" value="AWI83554.1"/>
    <property type="molecule type" value="Genomic_DNA"/>
</dbReference>
<reference evidence="2 3" key="1">
    <citation type="submission" date="2017-06" db="EMBL/GenBank/DDBJ databases">
        <title>Yangia sp. YSBP01 complete genome sequence.</title>
        <authorList>
            <person name="Woo J.-H."/>
            <person name="Kim H.-S."/>
        </authorList>
    </citation>
    <scope>NUCLEOTIDE SEQUENCE [LARGE SCALE GENOMIC DNA]</scope>
    <source>
        <strain evidence="2 3">YSBP01</strain>
    </source>
</reference>
<dbReference type="OrthoDB" id="7771794at2"/>
<proteinExistence type="predicted"/>
<evidence type="ECO:0000313" key="2">
    <source>
        <dbReference type="EMBL" id="AWI83554.1"/>
    </source>
</evidence>
<organism evidence="2 3">
    <name type="scientific">Alloyangia pacifica</name>
    <dbReference type="NCBI Taxonomy" id="311180"/>
    <lineage>
        <taxon>Bacteria</taxon>
        <taxon>Pseudomonadati</taxon>
        <taxon>Pseudomonadota</taxon>
        <taxon>Alphaproteobacteria</taxon>
        <taxon>Rhodobacterales</taxon>
        <taxon>Roseobacteraceae</taxon>
        <taxon>Alloyangia</taxon>
    </lineage>
</organism>
<dbReference type="InterPro" id="IPR016040">
    <property type="entry name" value="NAD(P)-bd_dom"/>
</dbReference>
<dbReference type="Gene3D" id="3.40.50.720">
    <property type="entry name" value="NAD(P)-binding Rossmann-like Domain"/>
    <property type="match status" value="1"/>
</dbReference>
<gene>
    <name evidence="2" type="ORF">CEW88_07600</name>
</gene>
<dbReference type="PANTHER" id="PTHR47129">
    <property type="entry name" value="QUINONE OXIDOREDUCTASE 2"/>
    <property type="match status" value="1"/>
</dbReference>
<dbReference type="Gene3D" id="3.90.25.10">
    <property type="entry name" value="UDP-galactose 4-epimerase, domain 1"/>
    <property type="match status" value="1"/>
</dbReference>
<feature type="domain" description="NAD(P)-binding" evidence="1">
    <location>
        <begin position="11"/>
        <end position="188"/>
    </location>
</feature>
<dbReference type="AlphaFoldDB" id="A0A2U8HCQ3"/>
<dbReference type="InterPro" id="IPR036291">
    <property type="entry name" value="NAD(P)-bd_dom_sf"/>
</dbReference>
<evidence type="ECO:0000313" key="3">
    <source>
        <dbReference type="Proteomes" id="UP000244915"/>
    </source>
</evidence>
<dbReference type="InterPro" id="IPR052718">
    <property type="entry name" value="NmrA-type_oxidoreductase"/>
</dbReference>
<dbReference type="SUPFAM" id="SSF51735">
    <property type="entry name" value="NAD(P)-binding Rossmann-fold domains"/>
    <property type="match status" value="1"/>
</dbReference>
<protein>
    <submittedName>
        <fullName evidence="2">NAD(P)-dependent oxidoreductase</fullName>
    </submittedName>
</protein>
<dbReference type="KEGG" id="ypac:CEW88_07600"/>
<dbReference type="RefSeq" id="WP_108965616.1">
    <property type="nucleotide sequence ID" value="NZ_CP022189.1"/>
</dbReference>
<name>A0A2U8HCQ3_9RHOB</name>
<evidence type="ECO:0000259" key="1">
    <source>
        <dbReference type="Pfam" id="PF13460"/>
    </source>
</evidence>
<dbReference type="CDD" id="cd05269">
    <property type="entry name" value="TMR_SDR_a"/>
    <property type="match status" value="1"/>
</dbReference>
<dbReference type="Pfam" id="PF13460">
    <property type="entry name" value="NAD_binding_10"/>
    <property type="match status" value="1"/>
</dbReference>
<dbReference type="Proteomes" id="UP000244915">
    <property type="component" value="Chromosome 1"/>
</dbReference>
<accession>A0A2U8HCQ3</accession>